<accession>A0ABN7LN12</accession>
<evidence type="ECO:0008006" key="4">
    <source>
        <dbReference type="Google" id="ProtNLM"/>
    </source>
</evidence>
<dbReference type="RefSeq" id="WP_213042654.1">
    <property type="nucleotide sequence ID" value="NZ_CAJNBJ010000016.1"/>
</dbReference>
<reference evidence="2 3" key="1">
    <citation type="submission" date="2021-02" db="EMBL/GenBank/DDBJ databases">
        <authorList>
            <person name="Han P."/>
        </authorList>
    </citation>
    <scope>NUCLEOTIDE SEQUENCE [LARGE SCALE GENOMIC DNA]</scope>
    <source>
        <strain evidence="2">Candidatus Nitrospira sp. ZN2</strain>
    </source>
</reference>
<feature type="signal peptide" evidence="1">
    <location>
        <begin position="1"/>
        <end position="23"/>
    </location>
</feature>
<dbReference type="Proteomes" id="UP000675880">
    <property type="component" value="Unassembled WGS sequence"/>
</dbReference>
<organism evidence="2 3">
    <name type="scientific">Nitrospira defluvii</name>
    <dbReference type="NCBI Taxonomy" id="330214"/>
    <lineage>
        <taxon>Bacteria</taxon>
        <taxon>Pseudomonadati</taxon>
        <taxon>Nitrospirota</taxon>
        <taxon>Nitrospiria</taxon>
        <taxon>Nitrospirales</taxon>
        <taxon>Nitrospiraceae</taxon>
        <taxon>Nitrospira</taxon>
    </lineage>
</organism>
<comment type="caution">
    <text evidence="2">The sequence shown here is derived from an EMBL/GenBank/DDBJ whole genome shotgun (WGS) entry which is preliminary data.</text>
</comment>
<keyword evidence="3" id="KW-1185">Reference proteome</keyword>
<evidence type="ECO:0000313" key="2">
    <source>
        <dbReference type="EMBL" id="CAE6757968.1"/>
    </source>
</evidence>
<keyword evidence="1" id="KW-0732">Signal</keyword>
<proteinExistence type="predicted"/>
<sequence length="106" mass="11789">MNRGIPAALLCAWCLVAVGPVCAQQTAVVFPLSSVEQLDVRNQLLTFKTQDGQLRILRVAESVGMTRASLTKGELVRIEVDLDEQIVNIVKVDRRSEPGRQMSRRK</sequence>
<name>A0ABN7LN12_9BACT</name>
<evidence type="ECO:0000256" key="1">
    <source>
        <dbReference type="SAM" id="SignalP"/>
    </source>
</evidence>
<protein>
    <recommendedName>
        <fullName evidence="4">DUF5666 domain-containing protein</fullName>
    </recommendedName>
</protein>
<gene>
    <name evidence="2" type="ORF">NSPZN2_30500</name>
</gene>
<evidence type="ECO:0000313" key="3">
    <source>
        <dbReference type="Proteomes" id="UP000675880"/>
    </source>
</evidence>
<dbReference type="EMBL" id="CAJNBJ010000016">
    <property type="protein sequence ID" value="CAE6757968.1"/>
    <property type="molecule type" value="Genomic_DNA"/>
</dbReference>
<feature type="chain" id="PRO_5046222222" description="DUF5666 domain-containing protein" evidence="1">
    <location>
        <begin position="24"/>
        <end position="106"/>
    </location>
</feature>